<comment type="caution">
    <text evidence="1">The sequence shown here is derived from an EMBL/GenBank/DDBJ whole genome shotgun (WGS) entry which is preliminary data.</text>
</comment>
<reference evidence="1 2" key="1">
    <citation type="submission" date="2020-08" db="EMBL/GenBank/DDBJ databases">
        <title>Genomic Encyclopedia of Type Strains, Phase IV (KMG-IV): sequencing the most valuable type-strain genomes for metagenomic binning, comparative biology and taxonomic classification.</title>
        <authorList>
            <person name="Goeker M."/>
        </authorList>
    </citation>
    <scope>NUCLEOTIDE SEQUENCE [LARGE SCALE GENOMIC DNA]</scope>
    <source>
        <strain evidence="1 2">DSM 26189</strain>
    </source>
</reference>
<sequence>MADEFYTCRRALSMACRRLKSIGYEPDETIAAYWLAQAISSPAGHSGLFFKAIQPFTKVSHEYRELYRDNLEWFGWLTCLRFGKIPLHGGKLHPLFFKKNEIHALLDDVQAVRPAWWSAGGREMFSALRRFEYFDAFSIDAVKWGEYDLT</sequence>
<dbReference type="Proteomes" id="UP000571950">
    <property type="component" value="Unassembled WGS sequence"/>
</dbReference>
<keyword evidence="2" id="KW-1185">Reference proteome</keyword>
<gene>
    <name evidence="1" type="ORF">GGR43_003572</name>
</gene>
<dbReference type="AlphaFoldDB" id="A0A7W6BPV3"/>
<evidence type="ECO:0000313" key="2">
    <source>
        <dbReference type="Proteomes" id="UP000571950"/>
    </source>
</evidence>
<accession>A0A7W6BPV3</accession>
<protein>
    <submittedName>
        <fullName evidence="1">Uncharacterized protein</fullName>
    </submittedName>
</protein>
<proteinExistence type="predicted"/>
<evidence type="ECO:0000313" key="1">
    <source>
        <dbReference type="EMBL" id="MBB3927835.1"/>
    </source>
</evidence>
<organism evidence="1 2">
    <name type="scientific">Sphingobium jiangsuense</name>
    <dbReference type="NCBI Taxonomy" id="870476"/>
    <lineage>
        <taxon>Bacteria</taxon>
        <taxon>Pseudomonadati</taxon>
        <taxon>Pseudomonadota</taxon>
        <taxon>Alphaproteobacteria</taxon>
        <taxon>Sphingomonadales</taxon>
        <taxon>Sphingomonadaceae</taxon>
        <taxon>Sphingobium</taxon>
    </lineage>
</organism>
<dbReference type="RefSeq" id="WP_188073297.1">
    <property type="nucleotide sequence ID" value="NZ_BSPS01000180.1"/>
</dbReference>
<name>A0A7W6BPV3_9SPHN</name>
<dbReference type="EMBL" id="JACIDT010000015">
    <property type="protein sequence ID" value="MBB3927835.1"/>
    <property type="molecule type" value="Genomic_DNA"/>
</dbReference>